<evidence type="ECO:0000313" key="1">
    <source>
        <dbReference type="EMBL" id="GFT00182.1"/>
    </source>
</evidence>
<protein>
    <submittedName>
        <fullName evidence="1">Uncharacterized protein</fullName>
    </submittedName>
</protein>
<evidence type="ECO:0000313" key="2">
    <source>
        <dbReference type="Proteomes" id="UP000887013"/>
    </source>
</evidence>
<comment type="caution">
    <text evidence="1">The sequence shown here is derived from an EMBL/GenBank/DDBJ whole genome shotgun (WGS) entry which is preliminary data.</text>
</comment>
<dbReference type="Proteomes" id="UP000887013">
    <property type="component" value="Unassembled WGS sequence"/>
</dbReference>
<proteinExistence type="predicted"/>
<dbReference type="EMBL" id="BMAW01006734">
    <property type="protein sequence ID" value="GFT00182.1"/>
    <property type="molecule type" value="Genomic_DNA"/>
</dbReference>
<organism evidence="1 2">
    <name type="scientific">Nephila pilipes</name>
    <name type="common">Giant wood spider</name>
    <name type="synonym">Nephila maculata</name>
    <dbReference type="NCBI Taxonomy" id="299642"/>
    <lineage>
        <taxon>Eukaryota</taxon>
        <taxon>Metazoa</taxon>
        <taxon>Ecdysozoa</taxon>
        <taxon>Arthropoda</taxon>
        <taxon>Chelicerata</taxon>
        <taxon>Arachnida</taxon>
        <taxon>Araneae</taxon>
        <taxon>Araneomorphae</taxon>
        <taxon>Entelegynae</taxon>
        <taxon>Araneoidea</taxon>
        <taxon>Nephilidae</taxon>
        <taxon>Nephila</taxon>
    </lineage>
</organism>
<gene>
    <name evidence="1" type="ORF">NPIL_392271</name>
</gene>
<reference evidence="1" key="1">
    <citation type="submission" date="2020-08" db="EMBL/GenBank/DDBJ databases">
        <title>Multicomponent nature underlies the extraordinary mechanical properties of spider dragline silk.</title>
        <authorList>
            <person name="Kono N."/>
            <person name="Nakamura H."/>
            <person name="Mori M."/>
            <person name="Yoshida Y."/>
            <person name="Ohtoshi R."/>
            <person name="Malay A.D."/>
            <person name="Moran D.A.P."/>
            <person name="Tomita M."/>
            <person name="Numata K."/>
            <person name="Arakawa K."/>
        </authorList>
    </citation>
    <scope>NUCLEOTIDE SEQUENCE</scope>
</reference>
<sequence length="144" mass="16395">MSYCFTIQSSPCGMTDLRKQCKFLPQWNADCFVKSTSAILDFAKQKVFKVSYGNAFAMKTLMVLYTVELPLITADDVSYLEDIDDNILKDIILNDVPHSLEMHSMGCNEVIIRRKKKEKPTSNGIEKVHHSKFLVLEKNASNVK</sequence>
<keyword evidence="2" id="KW-1185">Reference proteome</keyword>
<dbReference type="AlphaFoldDB" id="A0A8X6N826"/>
<name>A0A8X6N826_NEPPI</name>
<accession>A0A8X6N826</accession>